<dbReference type="PANTHER" id="PTHR32075:SF6">
    <property type="entry name" value="ISWI CHROMATIN-REMODELING COMPLEX SUBUNIT YPL216W-RELATED"/>
    <property type="match status" value="1"/>
</dbReference>
<dbReference type="GO" id="GO:0031509">
    <property type="term" value="P:subtelomeric heterochromatin formation"/>
    <property type="evidence" value="ECO:0007669"/>
    <property type="project" value="TreeGrafter"/>
</dbReference>
<dbReference type="GO" id="GO:0000781">
    <property type="term" value="C:chromosome, telomeric region"/>
    <property type="evidence" value="ECO:0007669"/>
    <property type="project" value="GOC"/>
</dbReference>
<feature type="coiled-coil region" evidence="5">
    <location>
        <begin position="618"/>
        <end position="645"/>
    </location>
</feature>
<feature type="domain" description="WAC" evidence="7">
    <location>
        <begin position="28"/>
        <end position="137"/>
    </location>
</feature>
<dbReference type="Pfam" id="PF10537">
    <property type="entry name" value="WAC_Acf1_DNA_bd"/>
    <property type="match status" value="1"/>
</dbReference>
<evidence type="ECO:0000256" key="1">
    <source>
        <dbReference type="ARBA" id="ARBA00004123"/>
    </source>
</evidence>
<dbReference type="OrthoDB" id="332390at2759"/>
<protein>
    <recommendedName>
        <fullName evidence="7">WAC domain-containing protein</fullName>
    </recommendedName>
</protein>
<dbReference type="Pfam" id="PF15613">
    <property type="entry name" value="WSD"/>
    <property type="match status" value="1"/>
</dbReference>
<evidence type="ECO:0000313" key="8">
    <source>
        <dbReference type="EMBL" id="KIP12031.1"/>
    </source>
</evidence>
<sequence length="921" mass="103657">MPTCRRKRVLLTEPSQALLDALKSDPNKEVYYLAQTGEIFETYETYAARMSFYRRKQFQCEVTGKSGLDYFQALESEQHEARTMHSRFPEPLKAAVLKGVQWQVVGRLDHLVEAVYERFKDRYYPDERVFVDVQGDKYFARIIQVFPPRSQAQASTSRLSGQASSSSSPLSDEEAQSIHKIAEDLKISLQDAVARDDPAKYYYKVQILEEDKQGVGKFNEKAKGKEATKCKHNGSLMDVRSTAMSRDRLSFSKSILRRFIRECVDRDAAVASPWTVKPAIATRYGVDTVMPAAIRKSVADLKKGESDKRRKAWEDKEGPPTKRQKKLAAAEEEKERKEKEAQDKAEKALKAKEENERLAAEKKKKKPIRYPTEDFDVVIGDKEKKQGMKLRRPLASRSSMPFGTDRMANENFLMSWNFLVVYGNPLHMSSFTMDEYEQALQHATVDPPCNLIAEAHSTLIYNLRTVPFIRHSAVLSLVALKAKVGKHVEVLGVTLEDLIDAVGDVGNNWERAPLRHAEGRDGWEESLIGCLKDHASLENFPHLREILVRLLFAPAQEASTEDAASAPGTPASSPAPTRYSVRSTPRERYPFLPSADKVLILAFLCSQAVSSKAIHAHMESCEEQLTELRKQKIEVNRAKKQFNEEIAALLGDGKEGEKNGGEKKANGAAENVPVQDSSDLSDAPGSDGETETGSSAVGARMSARRSAATERQLARVRLASQKQALAESRRLDEEVNKCERRLEQIERDFRKLLGAVRVKPLGRDRFYNRVWWFDGMGSASLLGTGGSVQYGGGRIFLQGPSEFDVEILQRRGAEVELRRRTEEGEEGMLGVGEWAVFDEIETVDEYVAWLNPKGVRESALKNTLAKWWPHIGPGMRRRTADLTSKAIAPEARRSTRTKHSGSDLLREPYMQWTNRRAVNAS</sequence>
<dbReference type="Proteomes" id="UP000053257">
    <property type="component" value="Unassembled WGS sequence"/>
</dbReference>
<feature type="region of interest" description="Disordered" evidence="6">
    <location>
        <begin position="153"/>
        <end position="175"/>
    </location>
</feature>
<feature type="coiled-coil region" evidence="5">
    <location>
        <begin position="721"/>
        <end position="755"/>
    </location>
</feature>
<dbReference type="InterPro" id="IPR028941">
    <property type="entry name" value="WHIM2_dom"/>
</dbReference>
<comment type="subcellular location">
    <subcellularLocation>
        <location evidence="1 4">Nucleus</location>
    </subcellularLocation>
</comment>
<dbReference type="PROSITE" id="PS51136">
    <property type="entry name" value="WAC"/>
    <property type="match status" value="1"/>
</dbReference>
<feature type="region of interest" description="Disordered" evidence="6">
    <location>
        <begin position="560"/>
        <end position="583"/>
    </location>
</feature>
<feature type="compositionally biased region" description="Low complexity" evidence="6">
    <location>
        <begin position="563"/>
        <end position="577"/>
    </location>
</feature>
<feature type="compositionally biased region" description="Low complexity" evidence="6">
    <location>
        <begin position="155"/>
        <end position="170"/>
    </location>
</feature>
<dbReference type="AlphaFoldDB" id="A0A0C3S6T0"/>
<feature type="compositionally biased region" description="Basic and acidic residues" evidence="6">
    <location>
        <begin position="300"/>
        <end position="320"/>
    </location>
</feature>
<gene>
    <name evidence="8" type="ORF">PHLGIDRAFT_124452</name>
</gene>
<keyword evidence="3 4" id="KW-0539">Nucleus</keyword>
<name>A0A0C3S6T0_PHLG1</name>
<dbReference type="EMBL" id="KN840442">
    <property type="protein sequence ID" value="KIP12031.1"/>
    <property type="molecule type" value="Genomic_DNA"/>
</dbReference>
<evidence type="ECO:0000259" key="7">
    <source>
        <dbReference type="PROSITE" id="PS51136"/>
    </source>
</evidence>
<dbReference type="GO" id="GO:0005634">
    <property type="term" value="C:nucleus"/>
    <property type="evidence" value="ECO:0007669"/>
    <property type="project" value="UniProtKB-SubCell"/>
</dbReference>
<feature type="compositionally biased region" description="Basic and acidic residues" evidence="6">
    <location>
        <begin position="652"/>
        <end position="665"/>
    </location>
</feature>
<accession>A0A0C3S6T0</accession>
<feature type="region of interest" description="Disordered" evidence="6">
    <location>
        <begin position="651"/>
        <end position="704"/>
    </location>
</feature>
<evidence type="ECO:0000256" key="4">
    <source>
        <dbReference type="PROSITE-ProRule" id="PRU00475"/>
    </source>
</evidence>
<dbReference type="GO" id="GO:0000785">
    <property type="term" value="C:chromatin"/>
    <property type="evidence" value="ECO:0007669"/>
    <property type="project" value="UniProtKB-ARBA"/>
</dbReference>
<dbReference type="InterPro" id="IPR018501">
    <property type="entry name" value="DDT_dom"/>
</dbReference>
<proteinExistence type="predicted"/>
<feature type="compositionally biased region" description="Basic and acidic residues" evidence="6">
    <location>
        <begin position="328"/>
        <end position="361"/>
    </location>
</feature>
<evidence type="ECO:0000256" key="2">
    <source>
        <dbReference type="ARBA" id="ARBA00023054"/>
    </source>
</evidence>
<keyword evidence="9" id="KW-1185">Reference proteome</keyword>
<dbReference type="InterPro" id="IPR013136">
    <property type="entry name" value="WSTF_Acf1_Cbp146"/>
</dbReference>
<dbReference type="Pfam" id="PF15612">
    <property type="entry name" value="WHIM1"/>
    <property type="match status" value="1"/>
</dbReference>
<keyword evidence="2 5" id="KW-0175">Coiled coil</keyword>
<feature type="region of interest" description="Disordered" evidence="6">
    <location>
        <begin position="878"/>
        <end position="902"/>
    </location>
</feature>
<organism evidence="8 9">
    <name type="scientific">Phlebiopsis gigantea (strain 11061_1 CR5-6)</name>
    <name type="common">White-rot fungus</name>
    <name type="synonym">Peniophora gigantea</name>
    <dbReference type="NCBI Taxonomy" id="745531"/>
    <lineage>
        <taxon>Eukaryota</taxon>
        <taxon>Fungi</taxon>
        <taxon>Dikarya</taxon>
        <taxon>Basidiomycota</taxon>
        <taxon>Agaricomycotina</taxon>
        <taxon>Agaricomycetes</taxon>
        <taxon>Polyporales</taxon>
        <taxon>Phanerochaetaceae</taxon>
        <taxon>Phlebiopsis</taxon>
    </lineage>
</organism>
<dbReference type="HOGENOM" id="CLU_002631_1_1_1"/>
<dbReference type="STRING" id="745531.A0A0C3S6T0"/>
<dbReference type="Pfam" id="PF02791">
    <property type="entry name" value="DDT"/>
    <property type="match status" value="1"/>
</dbReference>
<evidence type="ECO:0000256" key="6">
    <source>
        <dbReference type="SAM" id="MobiDB-lite"/>
    </source>
</evidence>
<evidence type="ECO:0000256" key="5">
    <source>
        <dbReference type="SAM" id="Coils"/>
    </source>
</evidence>
<evidence type="ECO:0000256" key="3">
    <source>
        <dbReference type="ARBA" id="ARBA00023242"/>
    </source>
</evidence>
<evidence type="ECO:0000313" key="9">
    <source>
        <dbReference type="Proteomes" id="UP000053257"/>
    </source>
</evidence>
<feature type="region of interest" description="Disordered" evidence="6">
    <location>
        <begin position="300"/>
        <end position="365"/>
    </location>
</feature>
<reference evidence="8 9" key="1">
    <citation type="journal article" date="2014" name="PLoS Genet.">
        <title>Analysis of the Phlebiopsis gigantea genome, transcriptome and secretome provides insight into its pioneer colonization strategies of wood.</title>
        <authorList>
            <person name="Hori C."/>
            <person name="Ishida T."/>
            <person name="Igarashi K."/>
            <person name="Samejima M."/>
            <person name="Suzuki H."/>
            <person name="Master E."/>
            <person name="Ferreira P."/>
            <person name="Ruiz-Duenas F.J."/>
            <person name="Held B."/>
            <person name="Canessa P."/>
            <person name="Larrondo L.F."/>
            <person name="Schmoll M."/>
            <person name="Druzhinina I.S."/>
            <person name="Kubicek C.P."/>
            <person name="Gaskell J.A."/>
            <person name="Kersten P."/>
            <person name="St John F."/>
            <person name="Glasner J."/>
            <person name="Sabat G."/>
            <person name="Splinter BonDurant S."/>
            <person name="Syed K."/>
            <person name="Yadav J."/>
            <person name="Mgbeahuruike A.C."/>
            <person name="Kovalchuk A."/>
            <person name="Asiegbu F.O."/>
            <person name="Lackner G."/>
            <person name="Hoffmeister D."/>
            <person name="Rencoret J."/>
            <person name="Gutierrez A."/>
            <person name="Sun H."/>
            <person name="Lindquist E."/>
            <person name="Barry K."/>
            <person name="Riley R."/>
            <person name="Grigoriev I.V."/>
            <person name="Henrissat B."/>
            <person name="Kues U."/>
            <person name="Berka R.M."/>
            <person name="Martinez A.T."/>
            <person name="Covert S.F."/>
            <person name="Blanchette R.A."/>
            <person name="Cullen D."/>
        </authorList>
    </citation>
    <scope>NUCLEOTIDE SEQUENCE [LARGE SCALE GENOMIC DNA]</scope>
    <source>
        <strain evidence="8 9">11061_1 CR5-6</strain>
    </source>
</reference>
<dbReference type="InterPro" id="IPR028942">
    <property type="entry name" value="WHIM1_dom"/>
</dbReference>
<dbReference type="PANTHER" id="PTHR32075">
    <property type="entry name" value="ISWI CHROMATIN-REMODELING COMPLEX SUBUNIT YPL216W-RELATED"/>
    <property type="match status" value="1"/>
</dbReference>